<feature type="transmembrane region" description="Helical" evidence="7">
    <location>
        <begin position="73"/>
        <end position="94"/>
    </location>
</feature>
<feature type="transmembrane region" description="Helical" evidence="7">
    <location>
        <begin position="141"/>
        <end position="160"/>
    </location>
</feature>
<evidence type="ECO:0000256" key="4">
    <source>
        <dbReference type="ARBA" id="ARBA00022692"/>
    </source>
</evidence>
<comment type="similarity">
    <text evidence="7">Belongs to the binding-protein-dependent transport system permease family.</text>
</comment>
<dbReference type="InterPro" id="IPR000515">
    <property type="entry name" value="MetI-like"/>
</dbReference>
<comment type="subcellular location">
    <subcellularLocation>
        <location evidence="1 7">Cell membrane</location>
        <topology evidence="1 7">Multi-pass membrane protein</topology>
    </subcellularLocation>
</comment>
<feature type="transmembrane region" description="Helical" evidence="7">
    <location>
        <begin position="106"/>
        <end position="129"/>
    </location>
</feature>
<name>F2JI20_CELLD</name>
<keyword evidence="3" id="KW-1003">Cell membrane</keyword>
<dbReference type="InterPro" id="IPR035906">
    <property type="entry name" value="MetI-like_sf"/>
</dbReference>
<keyword evidence="4 7" id="KW-0812">Transmembrane</keyword>
<dbReference type="Gene3D" id="1.10.3720.10">
    <property type="entry name" value="MetI-like"/>
    <property type="match status" value="1"/>
</dbReference>
<evidence type="ECO:0000256" key="3">
    <source>
        <dbReference type="ARBA" id="ARBA00022475"/>
    </source>
</evidence>
<dbReference type="PANTHER" id="PTHR43744:SF8">
    <property type="entry name" value="SN-GLYCEROL-3-PHOSPHATE TRANSPORT SYSTEM PERMEASE PROTEIN UGPE"/>
    <property type="match status" value="1"/>
</dbReference>
<keyword evidence="6 7" id="KW-0472">Membrane</keyword>
<dbReference type="GO" id="GO:0055085">
    <property type="term" value="P:transmembrane transport"/>
    <property type="evidence" value="ECO:0007669"/>
    <property type="project" value="InterPro"/>
</dbReference>
<dbReference type="Proteomes" id="UP000008467">
    <property type="component" value="Chromosome"/>
</dbReference>
<dbReference type="KEGG" id="cle:Clole_0211"/>
<evidence type="ECO:0000313" key="9">
    <source>
        <dbReference type="EMBL" id="ADZ81964.1"/>
    </source>
</evidence>
<dbReference type="HOGENOM" id="CLU_016047_1_2_9"/>
<evidence type="ECO:0000256" key="7">
    <source>
        <dbReference type="RuleBase" id="RU363032"/>
    </source>
</evidence>
<feature type="transmembrane region" description="Helical" evidence="7">
    <location>
        <begin position="12"/>
        <end position="31"/>
    </location>
</feature>
<protein>
    <submittedName>
        <fullName evidence="9">ABC-type transporter, integral membrane subunit</fullName>
    </submittedName>
</protein>
<feature type="domain" description="ABC transmembrane type-1" evidence="8">
    <location>
        <begin position="69"/>
        <end position="260"/>
    </location>
</feature>
<evidence type="ECO:0000256" key="2">
    <source>
        <dbReference type="ARBA" id="ARBA00022448"/>
    </source>
</evidence>
<dbReference type="CDD" id="cd06261">
    <property type="entry name" value="TM_PBP2"/>
    <property type="match status" value="1"/>
</dbReference>
<dbReference type="RefSeq" id="WP_013655265.1">
    <property type="nucleotide sequence ID" value="NC_015275.1"/>
</dbReference>
<sequence>MSKKKILNILKISFLSILFIVYLAPIFFALINSFKPSNNIIANPLSIISHSSIKNYIVAAEKMSFIRSFGNSLLITVLSVGLIILTASMAAYLFCRKEWKINIFMFYAMVAAMILPFQALMIPLVSIYGGKLNILNKWTLIYMYIGFGAPLAVFMYHGFIKGIPTELDEAGKIDGATNLQVFTKIVWPILKPITLTITILDVLWIWNDFLLPSLILIDAKERTLPLSTFYFYGTYSVDLGLMMAGLILTIIPVIILYLFLQKYILEGVVQGAIK</sequence>
<dbReference type="PROSITE" id="PS50928">
    <property type="entry name" value="ABC_TM1"/>
    <property type="match status" value="1"/>
</dbReference>
<accession>F2JI20</accession>
<reference evidence="9 10" key="1">
    <citation type="journal article" date="2011" name="J. Bacteriol.">
        <title>Complete genome sequence of the cellulose-degrading bacterium Cellulosilyticum lentocellum.</title>
        <authorList>
            <consortium name="US DOE Joint Genome Institute"/>
            <person name="Miller D.A."/>
            <person name="Suen G."/>
            <person name="Bruce D."/>
            <person name="Copeland A."/>
            <person name="Cheng J.F."/>
            <person name="Detter C."/>
            <person name="Goodwin L.A."/>
            <person name="Han C.S."/>
            <person name="Hauser L.J."/>
            <person name="Land M.L."/>
            <person name="Lapidus A."/>
            <person name="Lucas S."/>
            <person name="Meincke L."/>
            <person name="Pitluck S."/>
            <person name="Tapia R."/>
            <person name="Teshima H."/>
            <person name="Woyke T."/>
            <person name="Fox B.G."/>
            <person name="Angert E.R."/>
            <person name="Currie C.R."/>
        </authorList>
    </citation>
    <scope>NUCLEOTIDE SEQUENCE [LARGE SCALE GENOMIC DNA]</scope>
    <source>
        <strain evidence="10">ATCC 49066 / DSM 5427 / NCIMB 11756 / RHM5</strain>
    </source>
</reference>
<feature type="transmembrane region" description="Helical" evidence="7">
    <location>
        <begin position="239"/>
        <end position="260"/>
    </location>
</feature>
<dbReference type="STRING" id="642492.Clole_0211"/>
<dbReference type="eggNOG" id="COG0395">
    <property type="taxonomic scope" value="Bacteria"/>
</dbReference>
<evidence type="ECO:0000256" key="6">
    <source>
        <dbReference type="ARBA" id="ARBA00023136"/>
    </source>
</evidence>
<dbReference type="Pfam" id="PF00528">
    <property type="entry name" value="BPD_transp_1"/>
    <property type="match status" value="1"/>
</dbReference>
<dbReference type="AlphaFoldDB" id="F2JI20"/>
<evidence type="ECO:0000259" key="8">
    <source>
        <dbReference type="PROSITE" id="PS50928"/>
    </source>
</evidence>
<evidence type="ECO:0000313" key="10">
    <source>
        <dbReference type="Proteomes" id="UP000008467"/>
    </source>
</evidence>
<keyword evidence="5 7" id="KW-1133">Transmembrane helix</keyword>
<dbReference type="PANTHER" id="PTHR43744">
    <property type="entry name" value="ABC TRANSPORTER PERMEASE PROTEIN MG189-RELATED-RELATED"/>
    <property type="match status" value="1"/>
</dbReference>
<keyword evidence="10" id="KW-1185">Reference proteome</keyword>
<dbReference type="SUPFAM" id="SSF161098">
    <property type="entry name" value="MetI-like"/>
    <property type="match status" value="1"/>
</dbReference>
<evidence type="ECO:0000256" key="5">
    <source>
        <dbReference type="ARBA" id="ARBA00022989"/>
    </source>
</evidence>
<dbReference type="EMBL" id="CP002582">
    <property type="protein sequence ID" value="ADZ81964.1"/>
    <property type="molecule type" value="Genomic_DNA"/>
</dbReference>
<dbReference type="GO" id="GO:0005886">
    <property type="term" value="C:plasma membrane"/>
    <property type="evidence" value="ECO:0007669"/>
    <property type="project" value="UniProtKB-SubCell"/>
</dbReference>
<organism evidence="9 10">
    <name type="scientific">Cellulosilyticum lentocellum (strain ATCC 49066 / DSM 5427 / NCIMB 11756 / RHM5)</name>
    <name type="common">Clostridium lentocellum</name>
    <dbReference type="NCBI Taxonomy" id="642492"/>
    <lineage>
        <taxon>Bacteria</taxon>
        <taxon>Bacillati</taxon>
        <taxon>Bacillota</taxon>
        <taxon>Clostridia</taxon>
        <taxon>Lachnospirales</taxon>
        <taxon>Cellulosilyticaceae</taxon>
        <taxon>Cellulosilyticum</taxon>
    </lineage>
</organism>
<proteinExistence type="inferred from homology"/>
<evidence type="ECO:0000256" key="1">
    <source>
        <dbReference type="ARBA" id="ARBA00004651"/>
    </source>
</evidence>
<feature type="transmembrane region" description="Helical" evidence="7">
    <location>
        <begin position="181"/>
        <end position="206"/>
    </location>
</feature>
<gene>
    <name evidence="9" type="ordered locus">Clole_0211</name>
</gene>
<keyword evidence="2 7" id="KW-0813">Transport</keyword>